<dbReference type="RefSeq" id="WP_346223972.1">
    <property type="nucleotide sequence ID" value="NZ_JBDJAW010000001.1"/>
</dbReference>
<dbReference type="SMART" id="SM00858">
    <property type="entry name" value="SAF"/>
    <property type="match status" value="1"/>
</dbReference>
<evidence type="ECO:0000259" key="3">
    <source>
        <dbReference type="SMART" id="SM00858"/>
    </source>
</evidence>
<dbReference type="InterPro" id="IPR013974">
    <property type="entry name" value="SAF"/>
</dbReference>
<accession>A0ABV0AE39</accession>
<feature type="region of interest" description="Disordered" evidence="1">
    <location>
        <begin position="1"/>
        <end position="20"/>
    </location>
</feature>
<dbReference type="Pfam" id="PF08666">
    <property type="entry name" value="SAF"/>
    <property type="match status" value="1"/>
</dbReference>
<protein>
    <submittedName>
        <fullName evidence="4">SAF domain-containing protein</fullName>
    </submittedName>
</protein>
<comment type="caution">
    <text evidence="4">The sequence shown here is derived from an EMBL/GenBank/DDBJ whole genome shotgun (WGS) entry which is preliminary data.</text>
</comment>
<keyword evidence="2" id="KW-1133">Transmembrane helix</keyword>
<feature type="transmembrane region" description="Helical" evidence="2">
    <location>
        <begin position="25"/>
        <end position="45"/>
    </location>
</feature>
<dbReference type="EMBL" id="JBDJAW010000001">
    <property type="protein sequence ID" value="MEN3533608.1"/>
    <property type="molecule type" value="Genomic_DNA"/>
</dbReference>
<proteinExistence type="predicted"/>
<feature type="domain" description="SAF" evidence="3">
    <location>
        <begin position="52"/>
        <end position="115"/>
    </location>
</feature>
<sequence length="229" mass="23426">MLQRTMAAPNGSPPVRPVPGKRRPAMAVVGVLAVALSAVTMLQLYQVAAHRTQVLVMAHDVPIGQVIEPQDLTSVGVGVVPGIQWTRAQDRDGVIGKRATADLKAGTLLAPSQFGTALTPDNGQQIVPIALKATQLPARGLKPGDLVVAAAVPEEGRQGVEYRALVDKVGQPDADGTVVVDFLVPATTGTALARLAAEGKIAMVLGSRAGRAAFATSTCPPTSAPGAPC</sequence>
<name>A0ABV0AE39_9ACTN</name>
<evidence type="ECO:0000313" key="5">
    <source>
        <dbReference type="Proteomes" id="UP001447516"/>
    </source>
</evidence>
<keyword evidence="2" id="KW-0812">Transmembrane</keyword>
<keyword evidence="5" id="KW-1185">Reference proteome</keyword>
<keyword evidence="2" id="KW-0472">Membrane</keyword>
<organism evidence="4 5">
    <name type="scientific">Microbispora maris</name>
    <dbReference type="NCBI Taxonomy" id="3144104"/>
    <lineage>
        <taxon>Bacteria</taxon>
        <taxon>Bacillati</taxon>
        <taxon>Actinomycetota</taxon>
        <taxon>Actinomycetes</taxon>
        <taxon>Streptosporangiales</taxon>
        <taxon>Streptosporangiaceae</taxon>
        <taxon>Microbispora</taxon>
    </lineage>
</organism>
<evidence type="ECO:0000256" key="2">
    <source>
        <dbReference type="SAM" id="Phobius"/>
    </source>
</evidence>
<evidence type="ECO:0000313" key="4">
    <source>
        <dbReference type="EMBL" id="MEN3533608.1"/>
    </source>
</evidence>
<reference evidence="4 5" key="1">
    <citation type="submission" date="2024-05" db="EMBL/GenBank/DDBJ databases">
        <title>Microbispora sp.ZYX-F-249.</title>
        <authorList>
            <person name="Xie H."/>
        </authorList>
    </citation>
    <scope>NUCLEOTIDE SEQUENCE [LARGE SCALE GENOMIC DNA]</scope>
    <source>
        <strain evidence="4 5">ZYX-F-249</strain>
    </source>
</reference>
<gene>
    <name evidence="4" type="ORF">AAH991_00715</name>
</gene>
<dbReference type="Proteomes" id="UP001447516">
    <property type="component" value="Unassembled WGS sequence"/>
</dbReference>
<evidence type="ECO:0000256" key="1">
    <source>
        <dbReference type="SAM" id="MobiDB-lite"/>
    </source>
</evidence>